<accession>A0A073ICF2</accession>
<gene>
    <name evidence="2" type="ORF">OXYTRIMIC_630</name>
</gene>
<dbReference type="AlphaFoldDB" id="A0A073ICF2"/>
<keyword evidence="3" id="KW-1185">Reference proteome</keyword>
<feature type="compositionally biased region" description="Basic and acidic residues" evidence="1">
    <location>
        <begin position="1"/>
        <end position="12"/>
    </location>
</feature>
<protein>
    <submittedName>
        <fullName evidence="2">Uncharacterized protein</fullName>
    </submittedName>
</protein>
<proteinExistence type="predicted"/>
<feature type="region of interest" description="Disordered" evidence="1">
    <location>
        <begin position="181"/>
        <end position="250"/>
    </location>
</feature>
<dbReference type="EMBL" id="ARYC01000835">
    <property type="protein sequence ID" value="KEJ83057.1"/>
    <property type="molecule type" value="Genomic_DNA"/>
</dbReference>
<dbReference type="Proteomes" id="UP000053232">
    <property type="component" value="Unassembled WGS sequence"/>
</dbReference>
<evidence type="ECO:0000256" key="1">
    <source>
        <dbReference type="SAM" id="MobiDB-lite"/>
    </source>
</evidence>
<reference evidence="3" key="1">
    <citation type="journal article" date="2014" name="Cell">
        <title>The Architecture of a Scrambled Genome Reveals Massive Levels of Genomic Rearrangement during Development.</title>
        <authorList>
            <person name="Chen X."/>
            <person name="Bracht J.R."/>
            <person name="Goldman A.D."/>
            <person name="Dolzhenko E."/>
            <person name="Clay D.M."/>
            <person name="Swart E.C."/>
            <person name="Perlman D.H."/>
            <person name="Doak T.G."/>
            <person name="Stuart A."/>
            <person name="Amemiya C.T."/>
            <person name="Sebra R.P."/>
            <person name="Landweber L.F."/>
        </authorList>
    </citation>
    <scope>NUCLEOTIDE SEQUENCE [LARGE SCALE GENOMIC DNA]</scope>
    <source>
        <strain evidence="3">JRB310</strain>
    </source>
</reference>
<organism evidence="2 3">
    <name type="scientific">Oxytricha trifallax</name>
    <dbReference type="NCBI Taxonomy" id="1172189"/>
    <lineage>
        <taxon>Eukaryota</taxon>
        <taxon>Sar</taxon>
        <taxon>Alveolata</taxon>
        <taxon>Ciliophora</taxon>
        <taxon>Intramacronucleata</taxon>
        <taxon>Spirotrichea</taxon>
        <taxon>Stichotrichia</taxon>
        <taxon>Sporadotrichida</taxon>
        <taxon>Oxytrichidae</taxon>
        <taxon>Oxytrichinae</taxon>
        <taxon>Oxytricha</taxon>
    </lineage>
</organism>
<sequence>MEKSNPKKDIPKRNQPSSYDQLHVLEDQRQLVMIDQVKSAFPCYLGCHEYNKLLHSYAKSLSKTIQNGLDEDESRKYLKKNLETINSNFNTAMNVEMPNNSHQKNWQNQVYKVVTNLSPLTPSAQREIVKQTMRYKELRDKNEMTPEAHKEIIGRYEHLLVQNLPPNSRQVKVQEELYPSSRFRDPLDGSLGQQPQGSDDIFNFDKKLPKKQPQEPPEPRKQAFRTPLQDEGDEERKESDVLGPNHMSSQAIGGQNLQAQQDGINNSMQNHNNNRIIYNIQSNYYVKDFNINLYIINCNCSQVSSHKQFNSQQDCPS</sequence>
<comment type="caution">
    <text evidence="2">The sequence shown here is derived from an EMBL/GenBank/DDBJ whole genome shotgun (WGS) entry which is preliminary data.</text>
</comment>
<evidence type="ECO:0000313" key="2">
    <source>
        <dbReference type="EMBL" id="KEJ83057.1"/>
    </source>
</evidence>
<feature type="region of interest" description="Disordered" evidence="1">
    <location>
        <begin position="1"/>
        <end position="20"/>
    </location>
</feature>
<name>A0A073ICF2_9SPIT</name>
<evidence type="ECO:0000313" key="3">
    <source>
        <dbReference type="Proteomes" id="UP000053232"/>
    </source>
</evidence>